<keyword evidence="3" id="KW-1185">Reference proteome</keyword>
<name>A0ABU6QTP9_9FABA</name>
<evidence type="ECO:0000313" key="3">
    <source>
        <dbReference type="Proteomes" id="UP001341840"/>
    </source>
</evidence>
<sequence>MGVIPSHKYPPLFSDPDDDDTASGPPDLREQVTLLNREISQQAEAHAQSLATVEAACAEKVRTLESTVQTQSQEVSDLRRAYSDMYSFLTQNAEWRIRLSGAVGNNYRRNLRSRKITDGLAVDNSNLPTAWPSVRPSVKLTYLVVVSDDFESNSPVTYAKEPCEPETIPSLPNDNDMVALVRKDLLPEILSMAPKVCAKQRYEEEDEREAEYMEDESQGDEYMEDESQDGHMEDVDDET</sequence>
<accession>A0ABU6QTP9</accession>
<protein>
    <submittedName>
        <fullName evidence="2">Uncharacterized protein</fullName>
    </submittedName>
</protein>
<evidence type="ECO:0000313" key="2">
    <source>
        <dbReference type="EMBL" id="MED6114816.1"/>
    </source>
</evidence>
<reference evidence="2 3" key="1">
    <citation type="journal article" date="2023" name="Plants (Basel)">
        <title>Bridging the Gap: Combining Genomics and Transcriptomics Approaches to Understand Stylosanthes scabra, an Orphan Legume from the Brazilian Caatinga.</title>
        <authorList>
            <person name="Ferreira-Neto J.R.C."/>
            <person name="da Silva M.D."/>
            <person name="Binneck E."/>
            <person name="de Melo N.F."/>
            <person name="da Silva R.H."/>
            <person name="de Melo A.L.T.M."/>
            <person name="Pandolfi V."/>
            <person name="Bustamante F.O."/>
            <person name="Brasileiro-Vidal A.C."/>
            <person name="Benko-Iseppon A.M."/>
        </authorList>
    </citation>
    <scope>NUCLEOTIDE SEQUENCE [LARGE SCALE GENOMIC DNA]</scope>
    <source>
        <tissue evidence="2">Leaves</tissue>
    </source>
</reference>
<proteinExistence type="predicted"/>
<feature type="region of interest" description="Disordered" evidence="1">
    <location>
        <begin position="197"/>
        <end position="239"/>
    </location>
</feature>
<dbReference type="EMBL" id="JASCZI010001350">
    <property type="protein sequence ID" value="MED6114816.1"/>
    <property type="molecule type" value="Genomic_DNA"/>
</dbReference>
<feature type="compositionally biased region" description="Acidic residues" evidence="1">
    <location>
        <begin position="203"/>
        <end position="227"/>
    </location>
</feature>
<dbReference type="Proteomes" id="UP001341840">
    <property type="component" value="Unassembled WGS sequence"/>
</dbReference>
<evidence type="ECO:0000256" key="1">
    <source>
        <dbReference type="SAM" id="MobiDB-lite"/>
    </source>
</evidence>
<organism evidence="2 3">
    <name type="scientific">Stylosanthes scabra</name>
    <dbReference type="NCBI Taxonomy" id="79078"/>
    <lineage>
        <taxon>Eukaryota</taxon>
        <taxon>Viridiplantae</taxon>
        <taxon>Streptophyta</taxon>
        <taxon>Embryophyta</taxon>
        <taxon>Tracheophyta</taxon>
        <taxon>Spermatophyta</taxon>
        <taxon>Magnoliopsida</taxon>
        <taxon>eudicotyledons</taxon>
        <taxon>Gunneridae</taxon>
        <taxon>Pentapetalae</taxon>
        <taxon>rosids</taxon>
        <taxon>fabids</taxon>
        <taxon>Fabales</taxon>
        <taxon>Fabaceae</taxon>
        <taxon>Papilionoideae</taxon>
        <taxon>50 kb inversion clade</taxon>
        <taxon>dalbergioids sensu lato</taxon>
        <taxon>Dalbergieae</taxon>
        <taxon>Pterocarpus clade</taxon>
        <taxon>Stylosanthes</taxon>
    </lineage>
</organism>
<comment type="caution">
    <text evidence="2">The sequence shown here is derived from an EMBL/GenBank/DDBJ whole genome shotgun (WGS) entry which is preliminary data.</text>
</comment>
<gene>
    <name evidence="2" type="ORF">PIB30_084028</name>
</gene>
<feature type="region of interest" description="Disordered" evidence="1">
    <location>
        <begin position="1"/>
        <end position="27"/>
    </location>
</feature>